<organism evidence="2 5">
    <name type="scientific">Puccinia graminis f. sp. tritici</name>
    <dbReference type="NCBI Taxonomy" id="56615"/>
    <lineage>
        <taxon>Eukaryota</taxon>
        <taxon>Fungi</taxon>
        <taxon>Dikarya</taxon>
        <taxon>Basidiomycota</taxon>
        <taxon>Pucciniomycotina</taxon>
        <taxon>Pucciniomycetes</taxon>
        <taxon>Pucciniales</taxon>
        <taxon>Pucciniaceae</taxon>
        <taxon>Puccinia</taxon>
    </lineage>
</organism>
<evidence type="ECO:0000313" key="2">
    <source>
        <dbReference type="EMBL" id="KAA1068412.1"/>
    </source>
</evidence>
<gene>
    <name evidence="3" type="ORF">PGT21_025996</name>
    <name evidence="2" type="ORF">PGTUg99_017504</name>
</gene>
<dbReference type="EMBL" id="VDEP01000505">
    <property type="protein sequence ID" value="KAA1068412.1"/>
    <property type="molecule type" value="Genomic_DNA"/>
</dbReference>
<dbReference type="PANTHER" id="PTHR33069">
    <property type="entry name" value="CHROMOSOME 7, WHOLE GENOME SHOTGUN SEQUENCE-RELATED"/>
    <property type="match status" value="1"/>
</dbReference>
<dbReference type="PANTHER" id="PTHR33069:SF3">
    <property type="entry name" value="DYNEIN HEAVY CHAIN TAIL DOMAIN-CONTAINING PROTEIN"/>
    <property type="match status" value="1"/>
</dbReference>
<evidence type="ECO:0000313" key="3">
    <source>
        <dbReference type="EMBL" id="KAA1104524.1"/>
    </source>
</evidence>
<feature type="region of interest" description="Disordered" evidence="1">
    <location>
        <begin position="1"/>
        <end position="23"/>
    </location>
</feature>
<protein>
    <submittedName>
        <fullName evidence="2">Uncharacterized protein</fullName>
    </submittedName>
</protein>
<name>A0A5B0LVE2_PUCGR</name>
<evidence type="ECO:0000256" key="1">
    <source>
        <dbReference type="SAM" id="MobiDB-lite"/>
    </source>
</evidence>
<dbReference type="EMBL" id="VSWC01000041">
    <property type="protein sequence ID" value="KAA1104524.1"/>
    <property type="molecule type" value="Genomic_DNA"/>
</dbReference>
<dbReference type="AlphaFoldDB" id="A0A5B0LVE2"/>
<evidence type="ECO:0000313" key="5">
    <source>
        <dbReference type="Proteomes" id="UP000325313"/>
    </source>
</evidence>
<comment type="caution">
    <text evidence="2">The sequence shown here is derived from an EMBL/GenBank/DDBJ whole genome shotgun (WGS) entry which is preliminary data.</text>
</comment>
<reference evidence="4 5" key="1">
    <citation type="submission" date="2019-05" db="EMBL/GenBank/DDBJ databases">
        <title>Emergence of the Ug99 lineage of the wheat stem rust pathogen through somatic hybridization.</title>
        <authorList>
            <person name="Li F."/>
            <person name="Upadhyaya N.M."/>
            <person name="Sperschneider J."/>
            <person name="Matny O."/>
            <person name="Nguyen-Phuc H."/>
            <person name="Mago R."/>
            <person name="Raley C."/>
            <person name="Miller M.E."/>
            <person name="Silverstein K.A.T."/>
            <person name="Henningsen E."/>
            <person name="Hirsch C.D."/>
            <person name="Visser B."/>
            <person name="Pretorius Z.A."/>
            <person name="Steffenson B.J."/>
            <person name="Schwessinger B."/>
            <person name="Dodds P.N."/>
            <person name="Figueroa M."/>
        </authorList>
    </citation>
    <scope>NUCLEOTIDE SEQUENCE [LARGE SCALE GENOMIC DNA]</scope>
    <source>
        <strain evidence="3">21-0</strain>
        <strain evidence="2 5">Ug99</strain>
    </source>
</reference>
<accession>A0A5B0LVE2</accession>
<dbReference type="Proteomes" id="UP000324748">
    <property type="component" value="Unassembled WGS sequence"/>
</dbReference>
<evidence type="ECO:0000313" key="4">
    <source>
        <dbReference type="Proteomes" id="UP000324748"/>
    </source>
</evidence>
<keyword evidence="4" id="KW-1185">Reference proteome</keyword>
<sequence>MTKDTPSVMEESRYTLGHGGFDSSMTEDTPSVMEDLTNLINRAVHVPAKPLLMQLKYVNPLNKSKLKLIQDAWESNIDSIDDFLEKLLLFLHLQPPLSKEESRLVGREVGNQSLSTTTICVLAIIKLSRLLLAKLVKLSKDKENISMLSNLSSQEFEIFLKMTTTFLESIKKLVCALCGNFIDDHVQDVLIIQKSLSQILSAPKIILDMVEYIFVPVVQPANQPESKLYYKTQFYYWNQVHQYITQHFTQA</sequence>
<dbReference type="Proteomes" id="UP000325313">
    <property type="component" value="Unassembled WGS sequence"/>
</dbReference>
<proteinExistence type="predicted"/>